<dbReference type="AlphaFoldDB" id="A0A1I8PF79"/>
<evidence type="ECO:0000313" key="3">
    <source>
        <dbReference type="Proteomes" id="UP000095300"/>
    </source>
</evidence>
<dbReference type="PANTHER" id="PTHR12771">
    <property type="entry name" value="ENGULFMENT AND CELL MOTILITY"/>
    <property type="match status" value="1"/>
</dbReference>
<dbReference type="EnsemblMetazoa" id="SCAU007510-RA">
    <property type="protein sequence ID" value="SCAU007510-PA"/>
    <property type="gene ID" value="SCAU007510"/>
</dbReference>
<dbReference type="STRING" id="35570.A0A1I8PF79"/>
<proteinExistence type="predicted"/>
<dbReference type="OrthoDB" id="67155at2759"/>
<dbReference type="EnsemblMetazoa" id="SCAU007510-RB">
    <property type="protein sequence ID" value="SCAU007510-PB"/>
    <property type="gene ID" value="SCAU007510"/>
</dbReference>
<dbReference type="KEGG" id="scac:106090888"/>
<dbReference type="Pfam" id="PF04727">
    <property type="entry name" value="ELMO_CED12"/>
    <property type="match status" value="1"/>
</dbReference>
<dbReference type="InterPro" id="IPR006816">
    <property type="entry name" value="ELMO_dom"/>
</dbReference>
<accession>A0A1I8PF79</accession>
<gene>
    <name evidence="2" type="primary">106090888</name>
</gene>
<organism evidence="2 3">
    <name type="scientific">Stomoxys calcitrans</name>
    <name type="common">Stable fly</name>
    <name type="synonym">Conops calcitrans</name>
    <dbReference type="NCBI Taxonomy" id="35570"/>
    <lineage>
        <taxon>Eukaryota</taxon>
        <taxon>Metazoa</taxon>
        <taxon>Ecdysozoa</taxon>
        <taxon>Arthropoda</taxon>
        <taxon>Hexapoda</taxon>
        <taxon>Insecta</taxon>
        <taxon>Pterygota</taxon>
        <taxon>Neoptera</taxon>
        <taxon>Endopterygota</taxon>
        <taxon>Diptera</taxon>
        <taxon>Brachycera</taxon>
        <taxon>Muscomorpha</taxon>
        <taxon>Muscoidea</taxon>
        <taxon>Muscidae</taxon>
        <taxon>Stomoxys</taxon>
    </lineage>
</organism>
<name>A0A1I8PF79_STOCA</name>
<evidence type="ECO:0000259" key="1">
    <source>
        <dbReference type="PROSITE" id="PS51335"/>
    </source>
</evidence>
<reference evidence="2" key="2">
    <citation type="submission" date="2020-05" db="UniProtKB">
        <authorList>
            <consortium name="EnsemblMetazoa"/>
        </authorList>
    </citation>
    <scope>IDENTIFICATION</scope>
    <source>
        <strain evidence="2">USDA</strain>
    </source>
</reference>
<dbReference type="GO" id="GO:0005096">
    <property type="term" value="F:GTPase activator activity"/>
    <property type="evidence" value="ECO:0007669"/>
    <property type="project" value="TreeGrafter"/>
</dbReference>
<sequence length="318" mass="37665">MIIMFLLDRILPLVFHLIRPFIKWFLHTFTRLSELQRICYGARPGCSRTKQVEKSLYLSKQPEIKQLLRELDEAAEFCSDEELLLLPSKAVAVVQRAKRIKPRIHPDFASLFGTCVLHIWSYKHLMHQVERLRSESYDSQNLEHEQKLLELWKRLMPEEELTGRVSMQWQDIGFQGDDPKTDFRGMGMLGLENLLYFAREYKEAAHHVLLHSRHPKLGYTFAIVGINLTAMAYRLLKSGDAQTHFYNLANAIKQPCSLKHFHKFYCYLLFEFDRFWLESEPTNIMDFREIYQNFEITIIEALHRETTIFKTNLVVDHV</sequence>
<dbReference type="PROSITE" id="PS51335">
    <property type="entry name" value="ELMO"/>
    <property type="match status" value="1"/>
</dbReference>
<dbReference type="PANTHER" id="PTHR12771:SF51">
    <property type="entry name" value="LD01482P"/>
    <property type="match status" value="1"/>
</dbReference>
<protein>
    <recommendedName>
        <fullName evidence="1">ELMO domain-containing protein</fullName>
    </recommendedName>
</protein>
<dbReference type="EnsemblMetazoa" id="SCAU007510-RC">
    <property type="protein sequence ID" value="SCAU007510-PC"/>
    <property type="gene ID" value="SCAU007510"/>
</dbReference>
<dbReference type="InterPro" id="IPR050868">
    <property type="entry name" value="ELMO_domain-containing"/>
</dbReference>
<feature type="domain" description="ELMO" evidence="1">
    <location>
        <begin position="143"/>
        <end position="302"/>
    </location>
</feature>
<dbReference type="VEuPathDB" id="VectorBase:SCAU007510"/>
<reference evidence="3" key="1">
    <citation type="submission" date="2015-05" db="EMBL/GenBank/DDBJ databases">
        <authorList>
            <person name="Wilson R.K."/>
            <person name="Warren W.C."/>
            <person name="Olafson P."/>
        </authorList>
    </citation>
    <scope>NUCLEOTIDE SEQUENCE [LARGE SCALE GENOMIC DNA]</scope>
    <source>
        <strain evidence="3">USDA</strain>
    </source>
</reference>
<dbReference type="Proteomes" id="UP000095300">
    <property type="component" value="Unassembled WGS sequence"/>
</dbReference>
<evidence type="ECO:0000313" key="2">
    <source>
        <dbReference type="EnsemblMetazoa" id="SCAU007510-PC"/>
    </source>
</evidence>
<keyword evidence="3" id="KW-1185">Reference proteome</keyword>